<feature type="active site" description="Proton donor/acceptor" evidence="3">
    <location>
        <position position="90"/>
    </location>
</feature>
<dbReference type="SUPFAM" id="SSF53254">
    <property type="entry name" value="Phosphoglycerate mutase-like"/>
    <property type="match status" value="1"/>
</dbReference>
<dbReference type="PIRSF" id="PIRSF000709">
    <property type="entry name" value="6PFK_2-Ptase"/>
    <property type="match status" value="1"/>
</dbReference>
<protein>
    <submittedName>
        <fullName evidence="5">Fructose-2,6-bisphosphatase</fullName>
    </submittedName>
</protein>
<dbReference type="GO" id="GO:0005737">
    <property type="term" value="C:cytoplasm"/>
    <property type="evidence" value="ECO:0007669"/>
    <property type="project" value="TreeGrafter"/>
</dbReference>
<dbReference type="InterPro" id="IPR001345">
    <property type="entry name" value="PG/BPGM_mutase_AS"/>
</dbReference>
<dbReference type="RefSeq" id="WP_010859516.1">
    <property type="nucleotide sequence ID" value="NZ_KB933398.1"/>
</dbReference>
<accession>R7ZDU5</accession>
<dbReference type="OrthoDB" id="9782128at2"/>
<evidence type="ECO:0000256" key="2">
    <source>
        <dbReference type="ARBA" id="ARBA00023235"/>
    </source>
</evidence>
<dbReference type="GO" id="GO:0016791">
    <property type="term" value="F:phosphatase activity"/>
    <property type="evidence" value="ECO:0007669"/>
    <property type="project" value="TreeGrafter"/>
</dbReference>
<evidence type="ECO:0000256" key="1">
    <source>
        <dbReference type="ARBA" id="ARBA00023152"/>
    </source>
</evidence>
<feature type="active site" description="Tele-phosphohistidine intermediate" evidence="3">
    <location>
        <position position="10"/>
    </location>
</feature>
<dbReference type="EMBL" id="AQPX01000019">
    <property type="protein sequence ID" value="EON72184.1"/>
    <property type="molecule type" value="Genomic_DNA"/>
</dbReference>
<proteinExistence type="predicted"/>
<dbReference type="AlphaFoldDB" id="R7ZDU5"/>
<gene>
    <name evidence="5" type="ORF">H131_12898</name>
</gene>
<dbReference type="eggNOG" id="COG0406">
    <property type="taxonomic scope" value="Bacteria"/>
</dbReference>
<dbReference type="Gene3D" id="3.40.50.1240">
    <property type="entry name" value="Phosphoglycerate mutase-like"/>
    <property type="match status" value="1"/>
</dbReference>
<dbReference type="Proteomes" id="UP000013911">
    <property type="component" value="Unassembled WGS sequence"/>
</dbReference>
<keyword evidence="1" id="KW-0324">Glycolysis</keyword>
<dbReference type="Pfam" id="PF00300">
    <property type="entry name" value="His_Phos_1"/>
    <property type="match status" value="1"/>
</dbReference>
<dbReference type="PANTHER" id="PTHR48100">
    <property type="entry name" value="BROAD-SPECIFICITY PHOSPHATASE YOR283W-RELATED"/>
    <property type="match status" value="1"/>
</dbReference>
<dbReference type="PROSITE" id="PS00175">
    <property type="entry name" value="PG_MUTASE"/>
    <property type="match status" value="1"/>
</dbReference>
<dbReference type="InterPro" id="IPR029033">
    <property type="entry name" value="His_PPase_superfam"/>
</dbReference>
<evidence type="ECO:0000256" key="4">
    <source>
        <dbReference type="PIRSR" id="PIRSR613078-2"/>
    </source>
</evidence>
<dbReference type="CDD" id="cd07067">
    <property type="entry name" value="HP_PGM_like"/>
    <property type="match status" value="1"/>
</dbReference>
<feature type="binding site" evidence="4">
    <location>
        <position position="63"/>
    </location>
    <ligand>
        <name>substrate</name>
    </ligand>
</feature>
<feature type="binding site" evidence="4">
    <location>
        <begin position="9"/>
        <end position="16"/>
    </location>
    <ligand>
        <name>substrate</name>
    </ligand>
</feature>
<reference evidence="5 6" key="1">
    <citation type="submission" date="2013-04" db="EMBL/GenBank/DDBJ databases">
        <title>Draft genome of the heavy metal tolerant bacterium Lysinibacillus sphaericus strain OT4b.31.</title>
        <authorList>
            <person name="Pena-Montenegro T.D."/>
            <person name="Dussan J."/>
        </authorList>
    </citation>
    <scope>NUCLEOTIDE SEQUENCE [LARGE SCALE GENOMIC DNA]</scope>
    <source>
        <strain evidence="5 6">OT4b.31</strain>
    </source>
</reference>
<dbReference type="InterPro" id="IPR050275">
    <property type="entry name" value="PGM_Phosphatase"/>
</dbReference>
<comment type="caution">
    <text evidence="5">The sequence shown here is derived from an EMBL/GenBank/DDBJ whole genome shotgun (WGS) entry which is preliminary data.</text>
</comment>
<evidence type="ECO:0000313" key="6">
    <source>
        <dbReference type="Proteomes" id="UP000013911"/>
    </source>
</evidence>
<keyword evidence="2" id="KW-0413">Isomerase</keyword>
<dbReference type="SMART" id="SM00855">
    <property type="entry name" value="PGAM"/>
    <property type="match status" value="1"/>
</dbReference>
<evidence type="ECO:0000313" key="5">
    <source>
        <dbReference type="EMBL" id="EON72184.1"/>
    </source>
</evidence>
<name>R7ZDU5_LYSSH</name>
<dbReference type="PANTHER" id="PTHR48100:SF1">
    <property type="entry name" value="HISTIDINE PHOSPHATASE FAMILY PROTEIN-RELATED"/>
    <property type="match status" value="1"/>
</dbReference>
<dbReference type="InterPro" id="IPR013078">
    <property type="entry name" value="His_Pase_superF_clade-1"/>
</dbReference>
<evidence type="ECO:0000256" key="3">
    <source>
        <dbReference type="PIRSR" id="PIRSR613078-1"/>
    </source>
</evidence>
<dbReference type="HOGENOM" id="CLU_033323_9_1_9"/>
<dbReference type="PATRIC" id="fig|1285586.5.peg.2634"/>
<organism evidence="5 6">
    <name type="scientific">Lysinibacillus sphaericus OT4b.31</name>
    <dbReference type="NCBI Taxonomy" id="1285586"/>
    <lineage>
        <taxon>Bacteria</taxon>
        <taxon>Bacillati</taxon>
        <taxon>Bacillota</taxon>
        <taxon>Bacilli</taxon>
        <taxon>Bacillales</taxon>
        <taxon>Bacillaceae</taxon>
        <taxon>Lysinibacillus</taxon>
    </lineage>
</organism>
<sequence>MDQIIYLLRHGETQFNKQGRYQGVLDSPLTDVGIEQVRQNADMLKSLIGNPNDWKVVSSPLGRALKSTEIICEAIGYDVKNVAKDNRLTEVDVGDWAGLTTKEFENTWPSFFNNSDVYNWYFKAPNGESYDAVVSRLTDWLDSIKHEPKVLAVSYGLTGRILRGIYAGLEKDNALKLEVAQDVFFKLSNKKINRISLEFDDFYSR</sequence>